<accession>A0A1X2GZM6</accession>
<proteinExistence type="predicted"/>
<keyword evidence="2" id="KW-1185">Reference proteome</keyword>
<evidence type="ECO:0008006" key="3">
    <source>
        <dbReference type="Google" id="ProtNLM"/>
    </source>
</evidence>
<gene>
    <name evidence="1" type="ORF">BCR43DRAFT_499810</name>
</gene>
<dbReference type="InterPro" id="IPR037045">
    <property type="entry name" value="S8pro/Inhibitor_I9_sf"/>
</dbReference>
<dbReference type="InParanoid" id="A0A1X2GZM6"/>
<dbReference type="AlphaFoldDB" id="A0A1X2GZM6"/>
<sequence>MSSKYIVLFKLLTPDKVIAEHTERIREAGGSCVWHFDMPTKGYDVEIHDKVALPFVYSGHPDIISIEEVHARTHQ</sequence>
<dbReference type="Proteomes" id="UP000242180">
    <property type="component" value="Unassembled WGS sequence"/>
</dbReference>
<organism evidence="1 2">
    <name type="scientific">Syncephalastrum racemosum</name>
    <name type="common">Filamentous fungus</name>
    <dbReference type="NCBI Taxonomy" id="13706"/>
    <lineage>
        <taxon>Eukaryota</taxon>
        <taxon>Fungi</taxon>
        <taxon>Fungi incertae sedis</taxon>
        <taxon>Mucoromycota</taxon>
        <taxon>Mucoromycotina</taxon>
        <taxon>Mucoromycetes</taxon>
        <taxon>Mucorales</taxon>
        <taxon>Syncephalastraceae</taxon>
        <taxon>Syncephalastrum</taxon>
    </lineage>
</organism>
<name>A0A1X2GZM6_SYNRA</name>
<protein>
    <recommendedName>
        <fullName evidence="3">Inhibitor I9 domain-containing protein</fullName>
    </recommendedName>
</protein>
<reference evidence="1 2" key="1">
    <citation type="submission" date="2016-07" db="EMBL/GenBank/DDBJ databases">
        <title>Pervasive Adenine N6-methylation of Active Genes in Fungi.</title>
        <authorList>
            <consortium name="DOE Joint Genome Institute"/>
            <person name="Mondo S.J."/>
            <person name="Dannebaum R.O."/>
            <person name="Kuo R.C."/>
            <person name="Labutti K."/>
            <person name="Haridas S."/>
            <person name="Kuo A."/>
            <person name="Salamov A."/>
            <person name="Ahrendt S.R."/>
            <person name="Lipzen A."/>
            <person name="Sullivan W."/>
            <person name="Andreopoulos W.B."/>
            <person name="Clum A."/>
            <person name="Lindquist E."/>
            <person name="Daum C."/>
            <person name="Ramamoorthy G.K."/>
            <person name="Gryganskyi A."/>
            <person name="Culley D."/>
            <person name="Magnuson J.K."/>
            <person name="James T.Y."/>
            <person name="O'Malley M.A."/>
            <person name="Stajich J.E."/>
            <person name="Spatafora J.W."/>
            <person name="Visel A."/>
            <person name="Grigoriev I.V."/>
        </authorList>
    </citation>
    <scope>NUCLEOTIDE SEQUENCE [LARGE SCALE GENOMIC DNA]</scope>
    <source>
        <strain evidence="1 2">NRRL 2496</strain>
    </source>
</reference>
<dbReference type="Gene3D" id="3.30.70.80">
    <property type="entry name" value="Peptidase S8 propeptide/proteinase inhibitor I9"/>
    <property type="match status" value="1"/>
</dbReference>
<comment type="caution">
    <text evidence="1">The sequence shown here is derived from an EMBL/GenBank/DDBJ whole genome shotgun (WGS) entry which is preliminary data.</text>
</comment>
<dbReference type="EMBL" id="MCGN01000013">
    <property type="protein sequence ID" value="ORY89987.1"/>
    <property type="molecule type" value="Genomic_DNA"/>
</dbReference>
<evidence type="ECO:0000313" key="2">
    <source>
        <dbReference type="Proteomes" id="UP000242180"/>
    </source>
</evidence>
<dbReference type="SUPFAM" id="SSF54897">
    <property type="entry name" value="Protease propeptides/inhibitors"/>
    <property type="match status" value="1"/>
</dbReference>
<evidence type="ECO:0000313" key="1">
    <source>
        <dbReference type="EMBL" id="ORY89987.1"/>
    </source>
</evidence>